<organism evidence="1 2">
    <name type="scientific">Rhodocollybia butyracea</name>
    <dbReference type="NCBI Taxonomy" id="206335"/>
    <lineage>
        <taxon>Eukaryota</taxon>
        <taxon>Fungi</taxon>
        <taxon>Dikarya</taxon>
        <taxon>Basidiomycota</taxon>
        <taxon>Agaricomycotina</taxon>
        <taxon>Agaricomycetes</taxon>
        <taxon>Agaricomycetidae</taxon>
        <taxon>Agaricales</taxon>
        <taxon>Marasmiineae</taxon>
        <taxon>Omphalotaceae</taxon>
        <taxon>Rhodocollybia</taxon>
    </lineage>
</organism>
<dbReference type="EMBL" id="JADNRY010000179">
    <property type="protein sequence ID" value="KAF9062200.1"/>
    <property type="molecule type" value="Genomic_DNA"/>
</dbReference>
<keyword evidence="2" id="KW-1185">Reference proteome</keyword>
<dbReference type="Proteomes" id="UP000772434">
    <property type="component" value="Unassembled WGS sequence"/>
</dbReference>
<gene>
    <name evidence="1" type="ORF">BDP27DRAFT_1336967</name>
</gene>
<accession>A0A9P5PHI8</accession>
<proteinExistence type="predicted"/>
<reference evidence="1" key="1">
    <citation type="submission" date="2020-11" db="EMBL/GenBank/DDBJ databases">
        <authorList>
            <consortium name="DOE Joint Genome Institute"/>
            <person name="Ahrendt S."/>
            <person name="Riley R."/>
            <person name="Andreopoulos W."/>
            <person name="Labutti K."/>
            <person name="Pangilinan J."/>
            <person name="Ruiz-Duenas F.J."/>
            <person name="Barrasa J.M."/>
            <person name="Sanchez-Garcia M."/>
            <person name="Camarero S."/>
            <person name="Miyauchi S."/>
            <person name="Serrano A."/>
            <person name="Linde D."/>
            <person name="Babiker R."/>
            <person name="Drula E."/>
            <person name="Ayuso-Fernandez I."/>
            <person name="Pacheco R."/>
            <person name="Padilla G."/>
            <person name="Ferreira P."/>
            <person name="Barriuso J."/>
            <person name="Kellner H."/>
            <person name="Castanera R."/>
            <person name="Alfaro M."/>
            <person name="Ramirez L."/>
            <person name="Pisabarro A.G."/>
            <person name="Kuo A."/>
            <person name="Tritt A."/>
            <person name="Lipzen A."/>
            <person name="He G."/>
            <person name="Yan M."/>
            <person name="Ng V."/>
            <person name="Cullen D."/>
            <person name="Martin F."/>
            <person name="Rosso M.-N."/>
            <person name="Henrissat B."/>
            <person name="Hibbett D."/>
            <person name="Martinez A.T."/>
            <person name="Grigoriev I.V."/>
        </authorList>
    </citation>
    <scope>NUCLEOTIDE SEQUENCE</scope>
    <source>
        <strain evidence="1">AH 40177</strain>
    </source>
</reference>
<name>A0A9P5PHI8_9AGAR</name>
<dbReference type="AlphaFoldDB" id="A0A9P5PHI8"/>
<evidence type="ECO:0000313" key="1">
    <source>
        <dbReference type="EMBL" id="KAF9062200.1"/>
    </source>
</evidence>
<sequence length="57" mass="6743">MLQSVNWLCLQALNVVHQIPWTFCRGHVSHMRINRLAKVYTQVRETRPSRHNSSRVS</sequence>
<comment type="caution">
    <text evidence="1">The sequence shown here is derived from an EMBL/GenBank/DDBJ whole genome shotgun (WGS) entry which is preliminary data.</text>
</comment>
<evidence type="ECO:0000313" key="2">
    <source>
        <dbReference type="Proteomes" id="UP000772434"/>
    </source>
</evidence>
<protein>
    <submittedName>
        <fullName evidence="1">Uncharacterized protein</fullName>
    </submittedName>
</protein>